<gene>
    <name evidence="1" type="ORF">CHCC15381_1882</name>
</gene>
<accession>A0ABY3G0R3</accession>
<comment type="caution">
    <text evidence="1">The sequence shown here is derived from an EMBL/GenBank/DDBJ whole genome shotgun (WGS) entry which is preliminary data.</text>
</comment>
<dbReference type="Proteomes" id="UP000429980">
    <property type="component" value="Unassembled WGS sequence"/>
</dbReference>
<keyword evidence="2" id="KW-1185">Reference proteome</keyword>
<reference evidence="1 2" key="1">
    <citation type="submission" date="2019-06" db="EMBL/GenBank/DDBJ databases">
        <title>Genome sequence analysis of &gt;100 Bacillus licheniformis strains suggests intrinsic resistance to this species.</title>
        <authorList>
            <person name="Wels M."/>
            <person name="Siezen R.J."/>
            <person name="Johansen E."/>
            <person name="Stuer-Lauridsen B."/>
            <person name="Bjerre K."/>
            <person name="Nielsen B.K.K."/>
        </authorList>
    </citation>
    <scope>NUCLEOTIDE SEQUENCE [LARGE SCALE GENOMIC DNA]</scope>
    <source>
        <strain evidence="1 2">BAC-15381</strain>
    </source>
</reference>
<name>A0ABY3G0R3_9BACI</name>
<evidence type="ECO:0000313" key="1">
    <source>
        <dbReference type="EMBL" id="TWL42706.1"/>
    </source>
</evidence>
<proteinExistence type="predicted"/>
<dbReference type="EMBL" id="NILF01000019">
    <property type="protein sequence ID" value="TWL42706.1"/>
    <property type="molecule type" value="Genomic_DNA"/>
</dbReference>
<protein>
    <submittedName>
        <fullName evidence="1">Uncharacterized protein</fullName>
    </submittedName>
</protein>
<evidence type="ECO:0000313" key="2">
    <source>
        <dbReference type="Proteomes" id="UP000429980"/>
    </source>
</evidence>
<organism evidence="1 2">
    <name type="scientific">Bacillus paralicheniformis</name>
    <dbReference type="NCBI Taxonomy" id="1648923"/>
    <lineage>
        <taxon>Bacteria</taxon>
        <taxon>Bacillati</taxon>
        <taxon>Bacillota</taxon>
        <taxon>Bacilli</taxon>
        <taxon>Bacillales</taxon>
        <taxon>Bacillaceae</taxon>
        <taxon>Bacillus</taxon>
    </lineage>
</organism>
<sequence length="42" mass="4809">MQNLCKKVSKRTVFYPVLIKYKTLINVDISTFMSVSKNLIGS</sequence>